<dbReference type="EMBL" id="CAADRA010005787">
    <property type="protein sequence ID" value="VFT92658.1"/>
    <property type="molecule type" value="Genomic_DNA"/>
</dbReference>
<reference evidence="1" key="2">
    <citation type="submission" date="2019-06" db="EMBL/GenBank/DDBJ databases">
        <title>Genomics analysis of Aphanomyces spp. identifies a new class of oomycete effector associated with host adaptation.</title>
        <authorList>
            <person name="Gaulin E."/>
        </authorList>
    </citation>
    <scope>NUCLEOTIDE SEQUENCE</scope>
    <source>
        <strain evidence="1">CBS 578.67</strain>
    </source>
</reference>
<sequence length="122" mass="13303">MHRRTCNIDGVLKYIHADTPAGHEDFGKHVANMESLTRVNETDEAVATAVARLSAAASGLSEIPIYSTKRRDVEATCLFAVTATLPSIPLARERRRHGWHAMQRFKGSPPAYALTCSLALAS</sequence>
<dbReference type="Proteomes" id="UP000332933">
    <property type="component" value="Unassembled WGS sequence"/>
</dbReference>
<evidence type="ECO:0000313" key="2">
    <source>
        <dbReference type="EMBL" id="VFT92658.1"/>
    </source>
</evidence>
<name>A0A485L537_9STRA</name>
<proteinExistence type="predicted"/>
<dbReference type="EMBL" id="VJMH01005766">
    <property type="protein sequence ID" value="KAF0693125.1"/>
    <property type="molecule type" value="Genomic_DNA"/>
</dbReference>
<evidence type="ECO:0000313" key="3">
    <source>
        <dbReference type="Proteomes" id="UP000332933"/>
    </source>
</evidence>
<accession>A0A485L537</accession>
<keyword evidence="3" id="KW-1185">Reference proteome</keyword>
<protein>
    <submittedName>
        <fullName evidence="2">Aste57867_15871 protein</fullName>
    </submittedName>
</protein>
<evidence type="ECO:0000313" key="1">
    <source>
        <dbReference type="EMBL" id="KAF0693125.1"/>
    </source>
</evidence>
<reference evidence="2 3" key="1">
    <citation type="submission" date="2019-03" db="EMBL/GenBank/DDBJ databases">
        <authorList>
            <person name="Gaulin E."/>
            <person name="Dumas B."/>
        </authorList>
    </citation>
    <scope>NUCLEOTIDE SEQUENCE [LARGE SCALE GENOMIC DNA]</scope>
    <source>
        <strain evidence="2">CBS 568.67</strain>
    </source>
</reference>
<organism evidence="2 3">
    <name type="scientific">Aphanomyces stellatus</name>
    <dbReference type="NCBI Taxonomy" id="120398"/>
    <lineage>
        <taxon>Eukaryota</taxon>
        <taxon>Sar</taxon>
        <taxon>Stramenopiles</taxon>
        <taxon>Oomycota</taxon>
        <taxon>Saprolegniomycetes</taxon>
        <taxon>Saprolegniales</taxon>
        <taxon>Verrucalvaceae</taxon>
        <taxon>Aphanomyces</taxon>
    </lineage>
</organism>
<gene>
    <name evidence="2" type="primary">Aste57867_15871</name>
    <name evidence="1" type="ORF">As57867_015815</name>
    <name evidence="2" type="ORF">ASTE57867_15871</name>
</gene>
<dbReference type="AlphaFoldDB" id="A0A485L537"/>